<dbReference type="CDD" id="cd13538">
    <property type="entry name" value="PBP2_ModA_like_1"/>
    <property type="match status" value="1"/>
</dbReference>
<dbReference type="SUPFAM" id="SSF53850">
    <property type="entry name" value="Periplasmic binding protein-like II"/>
    <property type="match status" value="1"/>
</dbReference>
<evidence type="ECO:0000313" key="5">
    <source>
        <dbReference type="EMBL" id="GAA3363422.1"/>
    </source>
</evidence>
<evidence type="ECO:0000256" key="4">
    <source>
        <dbReference type="SAM" id="SignalP"/>
    </source>
</evidence>
<keyword evidence="2" id="KW-0479">Metal-binding</keyword>
<keyword evidence="6" id="KW-1185">Reference proteome</keyword>
<gene>
    <name evidence="5" type="primary">modA</name>
    <name evidence="5" type="ORF">GCM10020366_55280</name>
</gene>
<dbReference type="InterPro" id="IPR050682">
    <property type="entry name" value="ModA/WtpA"/>
</dbReference>
<reference evidence="6" key="1">
    <citation type="journal article" date="2019" name="Int. J. Syst. Evol. Microbiol.">
        <title>The Global Catalogue of Microorganisms (GCM) 10K type strain sequencing project: providing services to taxonomists for standard genome sequencing and annotation.</title>
        <authorList>
            <consortium name="The Broad Institute Genomics Platform"/>
            <consortium name="The Broad Institute Genome Sequencing Center for Infectious Disease"/>
            <person name="Wu L."/>
            <person name="Ma J."/>
        </authorList>
    </citation>
    <scope>NUCLEOTIDE SEQUENCE [LARGE SCALE GENOMIC DNA]</scope>
    <source>
        <strain evidence="6">JCM 9687</strain>
    </source>
</reference>
<dbReference type="PIRSF" id="PIRSF004846">
    <property type="entry name" value="ModA"/>
    <property type="match status" value="1"/>
</dbReference>
<proteinExistence type="inferred from homology"/>
<dbReference type="NCBIfam" id="TIGR01256">
    <property type="entry name" value="modA"/>
    <property type="match status" value="1"/>
</dbReference>
<sequence length="254" mass="26091">MVGPRVVAALAGLALLAAGCSTGGGEQAQGERTVTVLAAASLTESFDQLAERFEAENPGVEVQVDYAGSSTLVEQLTQGRRADVFASADTKNMDKATKAGVTGGEPQVFATNKLTIAVPKGNPDHIGSLADLTAPGRLVVQCAPQVPCGSASATVERAAGLDVEPASEENDVKSVLRKVAAGEADAGLVYVTDARSAADQVQAVDFPEADQAVNDYPIVALKDAPEPELAAKFLDYVRGPVGEQVLTEHGFGSE</sequence>
<evidence type="ECO:0000256" key="3">
    <source>
        <dbReference type="ARBA" id="ARBA00022729"/>
    </source>
</evidence>
<organism evidence="5 6">
    <name type="scientific">Saccharopolyspora gregorii</name>
    <dbReference type="NCBI Taxonomy" id="33914"/>
    <lineage>
        <taxon>Bacteria</taxon>
        <taxon>Bacillati</taxon>
        <taxon>Actinomycetota</taxon>
        <taxon>Actinomycetes</taxon>
        <taxon>Pseudonocardiales</taxon>
        <taxon>Pseudonocardiaceae</taxon>
        <taxon>Saccharopolyspora</taxon>
    </lineage>
</organism>
<feature type="signal peptide" evidence="4">
    <location>
        <begin position="1"/>
        <end position="23"/>
    </location>
</feature>
<feature type="chain" id="PRO_5045595467" evidence="4">
    <location>
        <begin position="24"/>
        <end position="254"/>
    </location>
</feature>
<keyword evidence="3 4" id="KW-0732">Signal</keyword>
<dbReference type="InterPro" id="IPR005950">
    <property type="entry name" value="ModA"/>
</dbReference>
<evidence type="ECO:0000313" key="6">
    <source>
        <dbReference type="Proteomes" id="UP001500483"/>
    </source>
</evidence>
<dbReference type="PROSITE" id="PS51257">
    <property type="entry name" value="PROKAR_LIPOPROTEIN"/>
    <property type="match status" value="1"/>
</dbReference>
<accession>A0ABP6RYH2</accession>
<dbReference type="PANTHER" id="PTHR30632:SF0">
    <property type="entry name" value="SULFATE-BINDING PROTEIN"/>
    <property type="match status" value="1"/>
</dbReference>
<dbReference type="RefSeq" id="WP_425565720.1">
    <property type="nucleotide sequence ID" value="NZ_BAAAYK010000038.1"/>
</dbReference>
<dbReference type="EMBL" id="BAAAYK010000038">
    <property type="protein sequence ID" value="GAA3363422.1"/>
    <property type="molecule type" value="Genomic_DNA"/>
</dbReference>
<comment type="caution">
    <text evidence="5">The sequence shown here is derived from an EMBL/GenBank/DDBJ whole genome shotgun (WGS) entry which is preliminary data.</text>
</comment>
<protein>
    <submittedName>
        <fullName evidence="5">Molybdate ABC transporter substrate-binding protein</fullName>
    </submittedName>
</protein>
<evidence type="ECO:0000256" key="2">
    <source>
        <dbReference type="ARBA" id="ARBA00022723"/>
    </source>
</evidence>
<dbReference type="PANTHER" id="PTHR30632">
    <property type="entry name" value="MOLYBDATE-BINDING PERIPLASMIC PROTEIN"/>
    <property type="match status" value="1"/>
</dbReference>
<dbReference type="Proteomes" id="UP001500483">
    <property type="component" value="Unassembled WGS sequence"/>
</dbReference>
<dbReference type="Pfam" id="PF13531">
    <property type="entry name" value="SBP_bac_11"/>
    <property type="match status" value="1"/>
</dbReference>
<name>A0ABP6RYH2_9PSEU</name>
<dbReference type="Gene3D" id="3.40.190.10">
    <property type="entry name" value="Periplasmic binding protein-like II"/>
    <property type="match status" value="2"/>
</dbReference>
<comment type="similarity">
    <text evidence="1">Belongs to the bacterial solute-binding protein ModA family.</text>
</comment>
<evidence type="ECO:0000256" key="1">
    <source>
        <dbReference type="ARBA" id="ARBA00009175"/>
    </source>
</evidence>